<evidence type="ECO:0000313" key="2">
    <source>
        <dbReference type="EMBL" id="OLV19356.1"/>
    </source>
</evidence>
<dbReference type="EMBL" id="MSTI01000036">
    <property type="protein sequence ID" value="OLV19356.1"/>
    <property type="molecule type" value="Genomic_DNA"/>
</dbReference>
<protein>
    <recommendedName>
        <fullName evidence="4">Alpha/beta hydrolase</fullName>
    </recommendedName>
</protein>
<dbReference type="STRING" id="249408.BOO71_0003250"/>
<dbReference type="eggNOG" id="COG2267">
    <property type="taxonomic scope" value="Bacteria"/>
</dbReference>
<sequence>MALSVLSGARASVPSYFPPGTHPAGTATGTGTATGAGFSSAFPPGTLPSNGVVQPVDWLPLGPAGRESLLRIPDSCTYLPCPLVVVSHPRNQSAARLRDSESFRVLIDALLDSHFAVLLSGDGGLTTWGSPSALKEVGQVHAAALKRFSWNGHTYALGMSMGGLMALRSALPGSPYRVSGVALIDAWTDLRVAWSASPTRRKEISVAYGTQNEPPPGLDPLMQTFKAPYLPLFVAASVNDGTVPALSNGERLYPHAALGTSEFVSLTGPHLGGNRFTPDMAQKLVGFYKRLEGRVAAKAVK</sequence>
<feature type="compositionally biased region" description="Low complexity" evidence="1">
    <location>
        <begin position="22"/>
        <end position="37"/>
    </location>
</feature>
<dbReference type="Gene3D" id="3.40.50.1820">
    <property type="entry name" value="alpha/beta hydrolase"/>
    <property type="match status" value="1"/>
</dbReference>
<evidence type="ECO:0000313" key="3">
    <source>
        <dbReference type="Proteomes" id="UP000186607"/>
    </source>
</evidence>
<dbReference type="SUPFAM" id="SSF53474">
    <property type="entry name" value="alpha/beta-Hydrolases"/>
    <property type="match status" value="1"/>
</dbReference>
<organism evidence="2 3">
    <name type="scientific">Deinococcus marmoris</name>
    <dbReference type="NCBI Taxonomy" id="249408"/>
    <lineage>
        <taxon>Bacteria</taxon>
        <taxon>Thermotogati</taxon>
        <taxon>Deinococcota</taxon>
        <taxon>Deinococci</taxon>
        <taxon>Deinococcales</taxon>
        <taxon>Deinococcaceae</taxon>
        <taxon>Deinococcus</taxon>
    </lineage>
</organism>
<dbReference type="Proteomes" id="UP000186607">
    <property type="component" value="Unassembled WGS sequence"/>
</dbReference>
<dbReference type="RefSeq" id="WP_254843037.1">
    <property type="nucleotide sequence ID" value="NZ_MSTI01000036.1"/>
</dbReference>
<accession>A0A1U7P2H1</accession>
<name>A0A1U7P2H1_9DEIO</name>
<comment type="caution">
    <text evidence="2">The sequence shown here is derived from an EMBL/GenBank/DDBJ whole genome shotgun (WGS) entry which is preliminary data.</text>
</comment>
<keyword evidence="3" id="KW-1185">Reference proteome</keyword>
<feature type="region of interest" description="Disordered" evidence="1">
    <location>
        <begin position="17"/>
        <end position="40"/>
    </location>
</feature>
<evidence type="ECO:0000256" key="1">
    <source>
        <dbReference type="SAM" id="MobiDB-lite"/>
    </source>
</evidence>
<evidence type="ECO:0008006" key="4">
    <source>
        <dbReference type="Google" id="ProtNLM"/>
    </source>
</evidence>
<gene>
    <name evidence="2" type="ORF">BOO71_0003250</name>
</gene>
<reference evidence="2 3" key="1">
    <citation type="submission" date="2017-01" db="EMBL/GenBank/DDBJ databases">
        <title>Genome Analysis of Deinococcus marmoris KOPRI26562.</title>
        <authorList>
            <person name="Kim J.H."/>
            <person name="Oh H.-M."/>
        </authorList>
    </citation>
    <scope>NUCLEOTIDE SEQUENCE [LARGE SCALE GENOMIC DNA]</scope>
    <source>
        <strain evidence="2 3">KOPRI26562</strain>
    </source>
</reference>
<dbReference type="InterPro" id="IPR029058">
    <property type="entry name" value="AB_hydrolase_fold"/>
</dbReference>
<dbReference type="AlphaFoldDB" id="A0A1U7P2H1"/>
<proteinExistence type="predicted"/>